<dbReference type="PROSITE" id="PS51294">
    <property type="entry name" value="HTH_MYB"/>
    <property type="match status" value="1"/>
</dbReference>
<dbReference type="AlphaFoldDB" id="A0A0P0X5E5"/>
<dbReference type="EMBL" id="AP014963">
    <property type="protein sequence ID" value="BAT01228.1"/>
    <property type="molecule type" value="Genomic_DNA"/>
</dbReference>
<name>A0A0P0X5E5_ORYSJ</name>
<dbReference type="Gramene" id="Os07t0434125-00">
    <property type="protein sequence ID" value="Os07t0434125-00"/>
    <property type="gene ID" value="Os07g0434125"/>
</dbReference>
<dbReference type="PANTHER" id="PTHR45614">
    <property type="entry name" value="MYB PROTEIN-RELATED"/>
    <property type="match status" value="1"/>
</dbReference>
<evidence type="ECO:0000313" key="5">
    <source>
        <dbReference type="EMBL" id="BAT01228.1"/>
    </source>
</evidence>
<feature type="compositionally biased region" description="Low complexity" evidence="2">
    <location>
        <begin position="1"/>
        <end position="15"/>
    </location>
</feature>
<dbReference type="InterPro" id="IPR050560">
    <property type="entry name" value="MYB_TF"/>
</dbReference>
<dbReference type="SMART" id="SM00717">
    <property type="entry name" value="SANT"/>
    <property type="match status" value="1"/>
</dbReference>
<dbReference type="GO" id="GO:0006355">
    <property type="term" value="P:regulation of DNA-templated transcription"/>
    <property type="evidence" value="ECO:0000318"/>
    <property type="project" value="GO_Central"/>
</dbReference>
<gene>
    <name evidence="5" type="ordered locus">Os07g0434125</name>
    <name evidence="5" type="ORF">OSNPB_070434125</name>
</gene>
<feature type="non-terminal residue" evidence="5">
    <location>
        <position position="1"/>
    </location>
</feature>
<accession>A0A0P0X5E5</accession>
<organism evidence="5 6">
    <name type="scientific">Oryza sativa subsp. japonica</name>
    <name type="common">Rice</name>
    <dbReference type="NCBI Taxonomy" id="39947"/>
    <lineage>
        <taxon>Eukaryota</taxon>
        <taxon>Viridiplantae</taxon>
        <taxon>Streptophyta</taxon>
        <taxon>Embryophyta</taxon>
        <taxon>Tracheophyta</taxon>
        <taxon>Spermatophyta</taxon>
        <taxon>Magnoliopsida</taxon>
        <taxon>Liliopsida</taxon>
        <taxon>Poales</taxon>
        <taxon>Poaceae</taxon>
        <taxon>BOP clade</taxon>
        <taxon>Oryzoideae</taxon>
        <taxon>Oryzeae</taxon>
        <taxon>Oryzinae</taxon>
        <taxon>Oryza</taxon>
        <taxon>Oryza sativa</taxon>
    </lineage>
</organism>
<proteinExistence type="predicted"/>
<sequence>RRRLARGASSASSCCRRGRRRRTRGCSASPRRTASAAGAGSLGARSCRDRWRHHLARDVYHRPFTAREDDELLRLHYRLGDRWKEIGRAVYGRTSRVMKHRWRELRRGGFPAAATRKEQAPAMDADDMVESEMEESDQSLPPLSTLSRTLLPRASVLAALPTTTQWIPWPAASRLGSRAWQFDVT</sequence>
<reference evidence="6" key="1">
    <citation type="journal article" date="2005" name="Nature">
        <title>The map-based sequence of the rice genome.</title>
        <authorList>
            <consortium name="International rice genome sequencing project (IRGSP)"/>
            <person name="Matsumoto T."/>
            <person name="Wu J."/>
            <person name="Kanamori H."/>
            <person name="Katayose Y."/>
            <person name="Fujisawa M."/>
            <person name="Namiki N."/>
            <person name="Mizuno H."/>
            <person name="Yamamoto K."/>
            <person name="Antonio B.A."/>
            <person name="Baba T."/>
            <person name="Sakata K."/>
            <person name="Nagamura Y."/>
            <person name="Aoki H."/>
            <person name="Arikawa K."/>
            <person name="Arita K."/>
            <person name="Bito T."/>
            <person name="Chiden Y."/>
            <person name="Fujitsuka N."/>
            <person name="Fukunaka R."/>
            <person name="Hamada M."/>
            <person name="Harada C."/>
            <person name="Hayashi A."/>
            <person name="Hijishita S."/>
            <person name="Honda M."/>
            <person name="Hosokawa S."/>
            <person name="Ichikawa Y."/>
            <person name="Idonuma A."/>
            <person name="Iijima M."/>
            <person name="Ikeda M."/>
            <person name="Ikeno M."/>
            <person name="Ito K."/>
            <person name="Ito S."/>
            <person name="Ito T."/>
            <person name="Ito Y."/>
            <person name="Ito Y."/>
            <person name="Iwabuchi A."/>
            <person name="Kamiya K."/>
            <person name="Karasawa W."/>
            <person name="Kurita K."/>
            <person name="Katagiri S."/>
            <person name="Kikuta A."/>
            <person name="Kobayashi H."/>
            <person name="Kobayashi N."/>
            <person name="Machita K."/>
            <person name="Maehara T."/>
            <person name="Masukawa M."/>
            <person name="Mizubayashi T."/>
            <person name="Mukai Y."/>
            <person name="Nagasaki H."/>
            <person name="Nagata Y."/>
            <person name="Naito S."/>
            <person name="Nakashima M."/>
            <person name="Nakama Y."/>
            <person name="Nakamichi Y."/>
            <person name="Nakamura M."/>
            <person name="Meguro A."/>
            <person name="Negishi M."/>
            <person name="Ohta I."/>
            <person name="Ohta T."/>
            <person name="Okamoto M."/>
            <person name="Ono N."/>
            <person name="Saji S."/>
            <person name="Sakaguchi M."/>
            <person name="Sakai K."/>
            <person name="Shibata M."/>
            <person name="Shimokawa T."/>
            <person name="Song J."/>
            <person name="Takazaki Y."/>
            <person name="Terasawa K."/>
            <person name="Tsugane M."/>
            <person name="Tsuji K."/>
            <person name="Ueda S."/>
            <person name="Waki K."/>
            <person name="Yamagata H."/>
            <person name="Yamamoto M."/>
            <person name="Yamamoto S."/>
            <person name="Yamane H."/>
            <person name="Yoshiki S."/>
            <person name="Yoshihara R."/>
            <person name="Yukawa K."/>
            <person name="Zhong H."/>
            <person name="Yano M."/>
            <person name="Yuan Q."/>
            <person name="Ouyang S."/>
            <person name="Liu J."/>
            <person name="Jones K.M."/>
            <person name="Gansberger K."/>
            <person name="Moffat K."/>
            <person name="Hill J."/>
            <person name="Bera J."/>
            <person name="Fadrosh D."/>
            <person name="Jin S."/>
            <person name="Johri S."/>
            <person name="Kim M."/>
            <person name="Overton L."/>
            <person name="Reardon M."/>
            <person name="Tsitrin T."/>
            <person name="Vuong H."/>
            <person name="Weaver B."/>
            <person name="Ciecko A."/>
            <person name="Tallon L."/>
            <person name="Jackson J."/>
            <person name="Pai G."/>
            <person name="Aken S.V."/>
            <person name="Utterback T."/>
            <person name="Reidmuller S."/>
            <person name="Feldblyum T."/>
            <person name="Hsiao J."/>
            <person name="Zismann V."/>
            <person name="Iobst S."/>
            <person name="de Vazeille A.R."/>
            <person name="Buell C.R."/>
            <person name="Ying K."/>
            <person name="Li Y."/>
            <person name="Lu T."/>
            <person name="Huang Y."/>
            <person name="Zhao Q."/>
            <person name="Feng Q."/>
            <person name="Zhang L."/>
            <person name="Zhu J."/>
            <person name="Weng Q."/>
            <person name="Mu J."/>
            <person name="Lu Y."/>
            <person name="Fan D."/>
            <person name="Liu Y."/>
            <person name="Guan J."/>
            <person name="Zhang Y."/>
            <person name="Yu S."/>
            <person name="Liu X."/>
            <person name="Zhang Y."/>
            <person name="Hong G."/>
            <person name="Han B."/>
            <person name="Choisne N."/>
            <person name="Demange N."/>
            <person name="Orjeda G."/>
            <person name="Samain S."/>
            <person name="Cattolico L."/>
            <person name="Pelletier E."/>
            <person name="Couloux A."/>
            <person name="Segurens B."/>
            <person name="Wincker P."/>
            <person name="D'Hont A."/>
            <person name="Scarpelli C."/>
            <person name="Weissenbach J."/>
            <person name="Salanoubat M."/>
            <person name="Quetier F."/>
            <person name="Yu Y."/>
            <person name="Kim H.R."/>
            <person name="Rambo T."/>
            <person name="Currie J."/>
            <person name="Collura K."/>
            <person name="Luo M."/>
            <person name="Yang T."/>
            <person name="Ammiraju J.S.S."/>
            <person name="Engler F."/>
            <person name="Soderlund C."/>
            <person name="Wing R.A."/>
            <person name="Palmer L.E."/>
            <person name="de la Bastide M."/>
            <person name="Spiegel L."/>
            <person name="Nascimento L."/>
            <person name="Zutavern T."/>
            <person name="O'Shaughnessy A."/>
            <person name="Dike S."/>
            <person name="Dedhia N."/>
            <person name="Preston R."/>
            <person name="Balija V."/>
            <person name="McCombie W.R."/>
            <person name="Chow T."/>
            <person name="Chen H."/>
            <person name="Chung M."/>
            <person name="Chen C."/>
            <person name="Shaw J."/>
            <person name="Wu H."/>
            <person name="Hsiao K."/>
            <person name="Chao Y."/>
            <person name="Chu M."/>
            <person name="Cheng C."/>
            <person name="Hour A."/>
            <person name="Lee P."/>
            <person name="Lin S."/>
            <person name="Lin Y."/>
            <person name="Liou J."/>
            <person name="Liu S."/>
            <person name="Hsing Y."/>
            <person name="Raghuvanshi S."/>
            <person name="Mohanty A."/>
            <person name="Bharti A.K."/>
            <person name="Gaur A."/>
            <person name="Gupta V."/>
            <person name="Kumar D."/>
            <person name="Ravi V."/>
            <person name="Vij S."/>
            <person name="Kapur A."/>
            <person name="Khurana P."/>
            <person name="Khurana P."/>
            <person name="Khurana J.P."/>
            <person name="Tyagi A.K."/>
            <person name="Gaikwad K."/>
            <person name="Singh A."/>
            <person name="Dalal V."/>
            <person name="Srivastava S."/>
            <person name="Dixit A."/>
            <person name="Pal A.K."/>
            <person name="Ghazi I.A."/>
            <person name="Yadav M."/>
            <person name="Pandit A."/>
            <person name="Bhargava A."/>
            <person name="Sureshbabu K."/>
            <person name="Batra K."/>
            <person name="Sharma T.R."/>
            <person name="Mohapatra T."/>
            <person name="Singh N.K."/>
            <person name="Messing J."/>
            <person name="Nelson A.B."/>
            <person name="Fuks G."/>
            <person name="Kavchok S."/>
            <person name="Keizer G."/>
            <person name="Linton E."/>
            <person name="Llaca V."/>
            <person name="Song R."/>
            <person name="Tanyolac B."/>
            <person name="Young S."/>
            <person name="Ho-Il K."/>
            <person name="Hahn J.H."/>
            <person name="Sangsakoo G."/>
            <person name="Vanavichit A."/>
            <person name="de Mattos Luiz.A.T."/>
            <person name="Zimmer P.D."/>
            <person name="Malone G."/>
            <person name="Dellagostin O."/>
            <person name="de Oliveira A.C."/>
            <person name="Bevan M."/>
            <person name="Bancroft I."/>
            <person name="Minx P."/>
            <person name="Cordum H."/>
            <person name="Wilson R."/>
            <person name="Cheng Z."/>
            <person name="Jin W."/>
            <person name="Jiang J."/>
            <person name="Leong S.A."/>
            <person name="Iwama H."/>
            <person name="Gojobori T."/>
            <person name="Itoh T."/>
            <person name="Niimura Y."/>
            <person name="Fujii Y."/>
            <person name="Habara T."/>
            <person name="Sakai H."/>
            <person name="Sato Y."/>
            <person name="Wilson G."/>
            <person name="Kumar K."/>
            <person name="McCouch S."/>
            <person name="Juretic N."/>
            <person name="Hoen D."/>
            <person name="Wright S."/>
            <person name="Bruskiewich R."/>
            <person name="Bureau T."/>
            <person name="Miyao A."/>
            <person name="Hirochika H."/>
            <person name="Nishikawa T."/>
            <person name="Kadowaki K."/>
            <person name="Sugiura M."/>
            <person name="Burr B."/>
            <person name="Sasaki T."/>
        </authorList>
    </citation>
    <scope>NUCLEOTIDE SEQUENCE [LARGE SCALE GENOMIC DNA]</scope>
    <source>
        <strain evidence="6">cv. Nipponbare</strain>
    </source>
</reference>
<dbReference type="InterPro" id="IPR017930">
    <property type="entry name" value="Myb_dom"/>
</dbReference>
<dbReference type="Pfam" id="PF00249">
    <property type="entry name" value="Myb_DNA-binding"/>
    <property type="match status" value="1"/>
</dbReference>
<feature type="compositionally biased region" description="Low complexity" evidence="2">
    <location>
        <begin position="25"/>
        <end position="41"/>
    </location>
</feature>
<dbReference type="InParanoid" id="A0A0P0X5E5"/>
<feature type="region of interest" description="Disordered" evidence="2">
    <location>
        <begin position="1"/>
        <end position="41"/>
    </location>
</feature>
<dbReference type="PROSITE" id="PS50090">
    <property type="entry name" value="MYB_LIKE"/>
    <property type="match status" value="1"/>
</dbReference>
<dbReference type="InterPro" id="IPR001005">
    <property type="entry name" value="SANT/Myb"/>
</dbReference>
<evidence type="ECO:0000256" key="1">
    <source>
        <dbReference type="ARBA" id="ARBA00023125"/>
    </source>
</evidence>
<dbReference type="GO" id="GO:0005634">
    <property type="term" value="C:nucleus"/>
    <property type="evidence" value="ECO:0000318"/>
    <property type="project" value="GO_Central"/>
</dbReference>
<protein>
    <submittedName>
        <fullName evidence="5">Os07g0434125 protein</fullName>
    </submittedName>
</protein>
<reference evidence="5 6" key="2">
    <citation type="journal article" date="2013" name="Plant Cell Physiol.">
        <title>Rice Annotation Project Database (RAP-DB): an integrative and interactive database for rice genomics.</title>
        <authorList>
            <person name="Sakai H."/>
            <person name="Lee S.S."/>
            <person name="Tanaka T."/>
            <person name="Numa H."/>
            <person name="Kim J."/>
            <person name="Kawahara Y."/>
            <person name="Wakimoto H."/>
            <person name="Yang C.C."/>
            <person name="Iwamoto M."/>
            <person name="Abe T."/>
            <person name="Yamada Y."/>
            <person name="Muto A."/>
            <person name="Inokuchi H."/>
            <person name="Ikemura T."/>
            <person name="Matsumoto T."/>
            <person name="Sasaki T."/>
            <person name="Itoh T."/>
        </authorList>
    </citation>
    <scope>NUCLEOTIDE SEQUENCE [LARGE SCALE GENOMIC DNA]</scope>
    <source>
        <strain evidence="6">cv. Nipponbare</strain>
    </source>
</reference>
<dbReference type="GO" id="GO:0000981">
    <property type="term" value="F:DNA-binding transcription factor activity, RNA polymerase II-specific"/>
    <property type="evidence" value="ECO:0000318"/>
    <property type="project" value="GO_Central"/>
</dbReference>
<evidence type="ECO:0000313" key="6">
    <source>
        <dbReference type="Proteomes" id="UP000059680"/>
    </source>
</evidence>
<keyword evidence="6" id="KW-1185">Reference proteome</keyword>
<dbReference type="Proteomes" id="UP000059680">
    <property type="component" value="Chromosome 7"/>
</dbReference>
<evidence type="ECO:0000256" key="2">
    <source>
        <dbReference type="SAM" id="MobiDB-lite"/>
    </source>
</evidence>
<feature type="domain" description="Myb-like" evidence="3">
    <location>
        <begin position="56"/>
        <end position="106"/>
    </location>
</feature>
<dbReference type="Gene3D" id="1.10.10.60">
    <property type="entry name" value="Homeodomain-like"/>
    <property type="match status" value="1"/>
</dbReference>
<keyword evidence="1" id="KW-0238">DNA-binding</keyword>
<dbReference type="OMA" id="WIPWPAA"/>
<dbReference type="GO" id="GO:0000978">
    <property type="term" value="F:RNA polymerase II cis-regulatory region sequence-specific DNA binding"/>
    <property type="evidence" value="ECO:0000318"/>
    <property type="project" value="GO_Central"/>
</dbReference>
<feature type="domain" description="HTH myb-type" evidence="4">
    <location>
        <begin position="56"/>
        <end position="110"/>
    </location>
</feature>
<dbReference type="PaxDb" id="39947-A0A0P0X5E5"/>
<reference evidence="5 6" key="3">
    <citation type="journal article" date="2013" name="Rice">
        <title>Improvement of the Oryza sativa Nipponbare reference genome using next generation sequence and optical map data.</title>
        <authorList>
            <person name="Kawahara Y."/>
            <person name="de la Bastide M."/>
            <person name="Hamilton J.P."/>
            <person name="Kanamori H."/>
            <person name="McCombie W.R."/>
            <person name="Ouyang S."/>
            <person name="Schwartz D.C."/>
            <person name="Tanaka T."/>
            <person name="Wu J."/>
            <person name="Zhou S."/>
            <person name="Childs K.L."/>
            <person name="Davidson R.M."/>
            <person name="Lin H."/>
            <person name="Quesada-Ocampo L."/>
            <person name="Vaillancourt B."/>
            <person name="Sakai H."/>
            <person name="Lee S.S."/>
            <person name="Kim J."/>
            <person name="Numa H."/>
            <person name="Itoh T."/>
            <person name="Buell C.R."/>
            <person name="Matsumoto T."/>
        </authorList>
    </citation>
    <scope>NUCLEOTIDE SEQUENCE [LARGE SCALE GENOMIC DNA]</scope>
    <source>
        <strain evidence="6">cv. Nipponbare</strain>
    </source>
</reference>
<dbReference type="InterPro" id="IPR009057">
    <property type="entry name" value="Homeodomain-like_sf"/>
</dbReference>
<dbReference type="SUPFAM" id="SSF46689">
    <property type="entry name" value="Homeodomain-like"/>
    <property type="match status" value="1"/>
</dbReference>
<evidence type="ECO:0000259" key="3">
    <source>
        <dbReference type="PROSITE" id="PS50090"/>
    </source>
</evidence>
<dbReference type="CDD" id="cd00167">
    <property type="entry name" value="SANT"/>
    <property type="match status" value="1"/>
</dbReference>
<dbReference type="eggNOG" id="KOG0048">
    <property type="taxonomic scope" value="Eukaryota"/>
</dbReference>
<dbReference type="SMR" id="A0A0P0X5E5"/>
<evidence type="ECO:0000259" key="4">
    <source>
        <dbReference type="PROSITE" id="PS51294"/>
    </source>
</evidence>
<dbReference type="PANTHER" id="PTHR45614:SF298">
    <property type="entry name" value="OS10G0350400 PROTEIN"/>
    <property type="match status" value="1"/>
</dbReference>
<dbReference type="STRING" id="39947.A0A0P0X5E5"/>